<gene>
    <name evidence="2" type="ordered locus">Bcen_5251</name>
</gene>
<dbReference type="Pfam" id="PF03583">
    <property type="entry name" value="LIP"/>
    <property type="match status" value="1"/>
</dbReference>
<dbReference type="HOGENOM" id="CLU_029538_5_0_4"/>
<dbReference type="Gene3D" id="1.10.260.130">
    <property type="match status" value="1"/>
</dbReference>
<dbReference type="EMBL" id="CP000379">
    <property type="protein sequence ID" value="ABF80125.1"/>
    <property type="molecule type" value="Genomic_DNA"/>
</dbReference>
<dbReference type="EC" id="3.1.1.3" evidence="2"/>
<name>A0A0H2XYK9_BURO1</name>
<dbReference type="PIRSF" id="PIRSF029171">
    <property type="entry name" value="Esterase_LipA"/>
    <property type="match status" value="1"/>
</dbReference>
<dbReference type="GO" id="GO:0016042">
    <property type="term" value="P:lipid catabolic process"/>
    <property type="evidence" value="ECO:0007669"/>
    <property type="project" value="InterPro"/>
</dbReference>
<keyword evidence="2" id="KW-0378">Hydrolase</keyword>
<keyword evidence="1" id="KW-0732">Signal</keyword>
<feature type="signal peptide" evidence="1">
    <location>
        <begin position="1"/>
        <end position="28"/>
    </location>
</feature>
<dbReference type="GO" id="GO:0004806">
    <property type="term" value="F:triacylglycerol lipase activity"/>
    <property type="evidence" value="ECO:0007669"/>
    <property type="project" value="UniProtKB-EC"/>
</dbReference>
<proteinExistence type="predicted"/>
<protein>
    <submittedName>
        <fullName evidence="2">Triacylglycerol lipase</fullName>
        <ecNumber evidence="2">3.1.1.3</ecNumber>
    </submittedName>
</protein>
<dbReference type="AlphaFoldDB" id="A0A0H2XYK9"/>
<dbReference type="PANTHER" id="PTHR34853:SF1">
    <property type="entry name" value="LIPASE 5"/>
    <property type="match status" value="1"/>
</dbReference>
<dbReference type="InterPro" id="IPR029058">
    <property type="entry name" value="AB_hydrolase_fold"/>
</dbReference>
<sequence precursor="true">MSSRRFMIVAAAAAVSAILAVTTPPASAAAPAVSDPFYTYTGSTPLASVPPGTVIKTRNVTYHVAGIPTAVTAQQLLYRTSNALNQPVVNVTSVIRSPVSNGHAISYQSAYDSLNPYDEPSQVIAGDRDVTKVINVGTLLYSAESIPLSTLLLLGYNIIVPDTEGQTADFAAGPEYGMTTLDSIRAALNTPSTGLNPSSKVAMIGYSGGAIATNWAAQLAPSYAPDVNRQLVGAAEGGVLVDPAHNLRYVDGSIVWGGVAAAALAGLSRGYGFDLTPYLSETGVAVFKDIQNQSLAYILPKYTGLRWGTLFKPQYANDINSIPVYVTYANKVNAGLAASPTIPMFIGQGTAGALDGTFGSQVGDGVMLAYDVRALAQKFCASGTAVTYTEYPLEHAGAIVPWVAGMLPWLYDRFNGKAAPNNCWLTSLLPSNSLAPETRH</sequence>
<dbReference type="Gene3D" id="3.40.50.1820">
    <property type="entry name" value="alpha/beta hydrolase"/>
    <property type="match status" value="1"/>
</dbReference>
<dbReference type="InterPro" id="IPR006311">
    <property type="entry name" value="TAT_signal"/>
</dbReference>
<evidence type="ECO:0000313" key="2">
    <source>
        <dbReference type="EMBL" id="ABF80125.1"/>
    </source>
</evidence>
<dbReference type="SUPFAM" id="SSF53474">
    <property type="entry name" value="alpha/beta-Hydrolases"/>
    <property type="match status" value="1"/>
</dbReference>
<accession>A0A0H2XYK9</accession>
<evidence type="ECO:0000256" key="1">
    <source>
        <dbReference type="SAM" id="SignalP"/>
    </source>
</evidence>
<dbReference type="PROSITE" id="PS51318">
    <property type="entry name" value="TAT"/>
    <property type="match status" value="1"/>
</dbReference>
<feature type="chain" id="PRO_5002602021" evidence="1">
    <location>
        <begin position="29"/>
        <end position="440"/>
    </location>
</feature>
<dbReference type="PANTHER" id="PTHR34853">
    <property type="match status" value="1"/>
</dbReference>
<reference evidence="2" key="1">
    <citation type="submission" date="2006-05" db="EMBL/GenBank/DDBJ databases">
        <title>Complete sequence of chromosome 2 of Burkholderia cenocepacia AU 1054.</title>
        <authorList>
            <consortium name="US DOE Joint Genome Institute"/>
            <person name="Copeland A."/>
            <person name="Lucas S."/>
            <person name="Lapidus A."/>
            <person name="Barry K."/>
            <person name="Detter J.C."/>
            <person name="Glavina del Rio T."/>
            <person name="Hammon N."/>
            <person name="Israni S."/>
            <person name="Dalin E."/>
            <person name="Tice H."/>
            <person name="Pitluck S."/>
            <person name="Chain P."/>
            <person name="Malfatti S."/>
            <person name="Shin M."/>
            <person name="Vergez L."/>
            <person name="Schmutz J."/>
            <person name="Larimer F."/>
            <person name="Land M."/>
            <person name="Hauser L."/>
            <person name="Kyrpides N."/>
            <person name="Lykidis A."/>
            <person name="LiPuma J.J."/>
            <person name="Konstantinidis K."/>
            <person name="Tiedje J.M."/>
            <person name="Richardson P."/>
        </authorList>
    </citation>
    <scope>NUCLEOTIDE SEQUENCE [LARGE SCALE GENOMIC DNA]</scope>
    <source>
        <strain evidence="2">AU 1054</strain>
    </source>
</reference>
<organism evidence="2">
    <name type="scientific">Burkholderia orbicola (strain AU 1054)</name>
    <dbReference type="NCBI Taxonomy" id="331271"/>
    <lineage>
        <taxon>Bacteria</taxon>
        <taxon>Pseudomonadati</taxon>
        <taxon>Pseudomonadota</taxon>
        <taxon>Betaproteobacteria</taxon>
        <taxon>Burkholderiales</taxon>
        <taxon>Burkholderiaceae</taxon>
        <taxon>Burkholderia</taxon>
        <taxon>Burkholderia cepacia complex</taxon>
        <taxon>Burkholderia orbicola</taxon>
    </lineage>
</organism>
<dbReference type="InterPro" id="IPR005152">
    <property type="entry name" value="Lipase_secreted"/>
</dbReference>